<feature type="signal peptide" evidence="2">
    <location>
        <begin position="1"/>
        <end position="23"/>
    </location>
</feature>
<evidence type="ECO:0000313" key="4">
    <source>
        <dbReference type="Proteomes" id="UP001418444"/>
    </source>
</evidence>
<feature type="region of interest" description="Disordered" evidence="1">
    <location>
        <begin position="85"/>
        <end position="110"/>
    </location>
</feature>
<proteinExistence type="predicted"/>
<evidence type="ECO:0000256" key="1">
    <source>
        <dbReference type="SAM" id="MobiDB-lite"/>
    </source>
</evidence>
<keyword evidence="2" id="KW-0732">Signal</keyword>
<dbReference type="RefSeq" id="WP_344785876.1">
    <property type="nucleotide sequence ID" value="NZ_BAAAZW010000014.1"/>
</dbReference>
<evidence type="ECO:0008006" key="5">
    <source>
        <dbReference type="Google" id="ProtNLM"/>
    </source>
</evidence>
<reference evidence="4" key="1">
    <citation type="journal article" date="2019" name="Int. J. Syst. Evol. Microbiol.">
        <title>The Global Catalogue of Microorganisms (GCM) 10K type strain sequencing project: providing services to taxonomists for standard genome sequencing and annotation.</title>
        <authorList>
            <consortium name="The Broad Institute Genomics Platform"/>
            <consortium name="The Broad Institute Genome Sequencing Center for Infectious Disease"/>
            <person name="Wu L."/>
            <person name="Ma J."/>
        </authorList>
    </citation>
    <scope>NUCLEOTIDE SEQUENCE [LARGE SCALE GENOMIC DNA]</scope>
    <source>
        <strain evidence="4">JCM 16923</strain>
    </source>
</reference>
<feature type="chain" id="PRO_5047087054" description="LGFP repeat-containing protein" evidence="2">
    <location>
        <begin position="24"/>
        <end position="210"/>
    </location>
</feature>
<name>A0ABP7PSK8_9ACTN</name>
<evidence type="ECO:0000313" key="3">
    <source>
        <dbReference type="EMBL" id="GAA3970316.1"/>
    </source>
</evidence>
<keyword evidence="4" id="KW-1185">Reference proteome</keyword>
<organism evidence="3 4">
    <name type="scientific">Gordonia caeni</name>
    <dbReference type="NCBI Taxonomy" id="1007097"/>
    <lineage>
        <taxon>Bacteria</taxon>
        <taxon>Bacillati</taxon>
        <taxon>Actinomycetota</taxon>
        <taxon>Actinomycetes</taxon>
        <taxon>Mycobacteriales</taxon>
        <taxon>Gordoniaceae</taxon>
        <taxon>Gordonia</taxon>
    </lineage>
</organism>
<comment type="caution">
    <text evidence="3">The sequence shown here is derived from an EMBL/GenBank/DDBJ whole genome shotgun (WGS) entry which is preliminary data.</text>
</comment>
<dbReference type="Pfam" id="PF08310">
    <property type="entry name" value="LGFP"/>
    <property type="match status" value="1"/>
</dbReference>
<dbReference type="InterPro" id="IPR013207">
    <property type="entry name" value="LGFP"/>
</dbReference>
<dbReference type="PROSITE" id="PS51257">
    <property type="entry name" value="PROKAR_LIPOPROTEIN"/>
    <property type="match status" value="1"/>
</dbReference>
<gene>
    <name evidence="3" type="ORF">GCM10022231_34710</name>
</gene>
<sequence length="210" mass="21023">MTKIVHRRTAGIIAGLAAITLVAAGCSSDDVKDTASSATDAAASAASDATDAASSAVNGEGGDVDLKAADGSTVTLTGPIAAKYSSATEEQKADLGAPETGDDASGTSESGVVFQQFDGGVITAKNGDDGTPAYITWGKIRDAWNVERNADGEPSDDGKGGSNGPLGAATSDETEEGDVKESTFEHGTITYNTADDKITVTVNGKEVDAE</sequence>
<feature type="compositionally biased region" description="Basic and acidic residues" evidence="1">
    <location>
        <begin position="148"/>
        <end position="159"/>
    </location>
</feature>
<accession>A0ABP7PSK8</accession>
<evidence type="ECO:0000256" key="2">
    <source>
        <dbReference type="SAM" id="SignalP"/>
    </source>
</evidence>
<dbReference type="EMBL" id="BAAAZW010000014">
    <property type="protein sequence ID" value="GAA3970316.1"/>
    <property type="molecule type" value="Genomic_DNA"/>
</dbReference>
<protein>
    <recommendedName>
        <fullName evidence="5">LGFP repeat-containing protein</fullName>
    </recommendedName>
</protein>
<feature type="region of interest" description="Disordered" evidence="1">
    <location>
        <begin position="148"/>
        <end position="194"/>
    </location>
</feature>
<dbReference type="Proteomes" id="UP001418444">
    <property type="component" value="Unassembled WGS sequence"/>
</dbReference>